<dbReference type="InterPro" id="IPR027417">
    <property type="entry name" value="P-loop_NTPase"/>
</dbReference>
<accession>A0ABD5RVT5</accession>
<dbReference type="Gene3D" id="3.40.50.300">
    <property type="entry name" value="P-loop containing nucleotide triphosphate hydrolases"/>
    <property type="match status" value="1"/>
</dbReference>
<organism evidence="6 7">
    <name type="scientific">Halobium palmae</name>
    <dbReference type="NCBI Taxonomy" id="1776492"/>
    <lineage>
        <taxon>Archaea</taxon>
        <taxon>Methanobacteriati</taxon>
        <taxon>Methanobacteriota</taxon>
        <taxon>Stenosarchaea group</taxon>
        <taxon>Halobacteria</taxon>
        <taxon>Halobacteriales</taxon>
        <taxon>Haloferacaceae</taxon>
        <taxon>Halobium</taxon>
    </lineage>
</organism>
<keyword evidence="6" id="KW-0547">Nucleotide-binding</keyword>
<dbReference type="GO" id="GO:0005524">
    <property type="term" value="F:ATP binding"/>
    <property type="evidence" value="ECO:0007669"/>
    <property type="project" value="UniProtKB-KW"/>
</dbReference>
<protein>
    <submittedName>
        <fullName evidence="6">ATP-binding protein</fullName>
    </submittedName>
</protein>
<name>A0ABD5RVT5_9EURY</name>
<evidence type="ECO:0000256" key="2">
    <source>
        <dbReference type="ARBA" id="ARBA00034617"/>
    </source>
</evidence>
<keyword evidence="6" id="KW-0067">ATP-binding</keyword>
<dbReference type="InterPro" id="IPR002789">
    <property type="entry name" value="HerA_central"/>
</dbReference>
<proteinExistence type="inferred from homology"/>
<comment type="catalytic activity">
    <reaction evidence="3">
        <text>ATP + H2O = ADP + phosphate + H(+)</text>
        <dbReference type="Rhea" id="RHEA:13065"/>
        <dbReference type="ChEBI" id="CHEBI:15377"/>
        <dbReference type="ChEBI" id="CHEBI:15378"/>
        <dbReference type="ChEBI" id="CHEBI:30616"/>
        <dbReference type="ChEBI" id="CHEBI:43474"/>
        <dbReference type="ChEBI" id="CHEBI:456216"/>
        <dbReference type="EC" id="5.6.2.3"/>
    </reaction>
</comment>
<evidence type="ECO:0000313" key="7">
    <source>
        <dbReference type="Proteomes" id="UP001596328"/>
    </source>
</evidence>
<dbReference type="SUPFAM" id="SSF52540">
    <property type="entry name" value="P-loop containing nucleoside triphosphate hydrolases"/>
    <property type="match status" value="1"/>
</dbReference>
<dbReference type="AlphaFoldDB" id="A0ABD5RVT5"/>
<comment type="similarity">
    <text evidence="1">Belongs to the HerA family.</text>
</comment>
<evidence type="ECO:0000256" key="1">
    <source>
        <dbReference type="ARBA" id="ARBA00007816"/>
    </source>
</evidence>
<dbReference type="PANTHER" id="PTHR42957:SF1">
    <property type="entry name" value="HELICASE MJ1565-RELATED"/>
    <property type="match status" value="1"/>
</dbReference>
<feature type="domain" description="Helicase HerA central" evidence="5">
    <location>
        <begin position="45"/>
        <end position="85"/>
    </location>
</feature>
<evidence type="ECO:0000256" key="4">
    <source>
        <dbReference type="ARBA" id="ARBA00048988"/>
    </source>
</evidence>
<dbReference type="Proteomes" id="UP001596328">
    <property type="component" value="Unassembled WGS sequence"/>
</dbReference>
<dbReference type="GO" id="GO:0043138">
    <property type="term" value="F:3'-5' DNA helicase activity"/>
    <property type="evidence" value="ECO:0007669"/>
    <property type="project" value="UniProtKB-EC"/>
</dbReference>
<comment type="catalytic activity">
    <reaction evidence="4">
        <text>ATP + H2O = ADP + phosphate + H(+)</text>
        <dbReference type="Rhea" id="RHEA:13065"/>
        <dbReference type="ChEBI" id="CHEBI:15377"/>
        <dbReference type="ChEBI" id="CHEBI:15378"/>
        <dbReference type="ChEBI" id="CHEBI:30616"/>
        <dbReference type="ChEBI" id="CHEBI:43474"/>
        <dbReference type="ChEBI" id="CHEBI:456216"/>
        <dbReference type="EC" id="5.6.2.4"/>
    </reaction>
</comment>
<comment type="caution">
    <text evidence="6">The sequence shown here is derived from an EMBL/GenBank/DDBJ whole genome shotgun (WGS) entry which is preliminary data.</text>
</comment>
<dbReference type="GO" id="GO:0043139">
    <property type="term" value="F:5'-3' DNA helicase activity"/>
    <property type="evidence" value="ECO:0007669"/>
    <property type="project" value="UniProtKB-EC"/>
</dbReference>
<evidence type="ECO:0000313" key="6">
    <source>
        <dbReference type="EMBL" id="MFC6723503.1"/>
    </source>
</evidence>
<dbReference type="Pfam" id="PF01935">
    <property type="entry name" value="DUF87"/>
    <property type="match status" value="1"/>
</dbReference>
<sequence length="413" mass="44299">MSSESKSRGRGGVDRDVDIEVSISADGETALPLQSVVCGRGFLTGKSGSGKSNSAGVLLEEILGRGIPALIVDTDGEHVALKEEYELLHAGASAECDVNVTAESAHTVADVVLDSNVPTILDVSGFFDEDEVVDLVAGVARRLFIRQRSLQKPLLLVLEECHEFIPQKGKDDASEVLVKVAKRGRKRGIGMLGLSQRPADVSKEFITQCDWLAFHRLTWPNDTDVVGDLVDRDHAEAVQDLATGEAFLLADWGRGVRRVQWRQKDTPDYGSAPAIEEAIGTTPDRIGRDIFEAFEDEDDSDDEEARPETLGTYTVFKGSGSGYTQPGLPVAEHLGFEAGESVAVEIGDDELLVTVGDEGDLTYSTYEGTGAKEYAQFTLGSAGVGALDAEPGDTLRVETVGEETVRIVVDTEA</sequence>
<evidence type="ECO:0000256" key="3">
    <source>
        <dbReference type="ARBA" id="ARBA00048954"/>
    </source>
</evidence>
<keyword evidence="7" id="KW-1185">Reference proteome</keyword>
<comment type="catalytic activity">
    <reaction evidence="2">
        <text>Couples ATP hydrolysis with the unwinding of duplex DNA by translocating in the 3'-5' direction.</text>
        <dbReference type="EC" id="5.6.2.4"/>
    </reaction>
</comment>
<dbReference type="InterPro" id="IPR008571">
    <property type="entry name" value="HerA-like"/>
</dbReference>
<dbReference type="EMBL" id="JBHSWU010000021">
    <property type="protein sequence ID" value="MFC6723503.1"/>
    <property type="molecule type" value="Genomic_DNA"/>
</dbReference>
<evidence type="ECO:0000259" key="5">
    <source>
        <dbReference type="Pfam" id="PF01935"/>
    </source>
</evidence>
<gene>
    <name evidence="6" type="ORF">ACFQE1_03680</name>
</gene>
<dbReference type="PANTHER" id="PTHR42957">
    <property type="entry name" value="HELICASE MJ1565-RELATED"/>
    <property type="match status" value="1"/>
</dbReference>
<reference evidence="6 7" key="1">
    <citation type="journal article" date="2019" name="Int. J. Syst. Evol. Microbiol.">
        <title>The Global Catalogue of Microorganisms (GCM) 10K type strain sequencing project: providing services to taxonomists for standard genome sequencing and annotation.</title>
        <authorList>
            <consortium name="The Broad Institute Genomics Platform"/>
            <consortium name="The Broad Institute Genome Sequencing Center for Infectious Disease"/>
            <person name="Wu L."/>
            <person name="Ma J."/>
        </authorList>
    </citation>
    <scope>NUCLEOTIDE SEQUENCE [LARGE SCALE GENOMIC DNA]</scope>
    <source>
        <strain evidence="6 7">NBRC 111368</strain>
    </source>
</reference>